<evidence type="ECO:0000313" key="1">
    <source>
        <dbReference type="EMBL" id="TDC35880.1"/>
    </source>
</evidence>
<accession>A0A4R4QJN4</accession>
<comment type="caution">
    <text evidence="1">The sequence shown here is derived from an EMBL/GenBank/DDBJ whole genome shotgun (WGS) entry which is preliminary data.</text>
</comment>
<reference evidence="1 2" key="1">
    <citation type="submission" date="2019-03" db="EMBL/GenBank/DDBJ databases">
        <title>Draft genome sequences of novel Actinobacteria.</title>
        <authorList>
            <person name="Sahin N."/>
            <person name="Ay H."/>
            <person name="Saygin H."/>
        </authorList>
    </citation>
    <scope>NUCLEOTIDE SEQUENCE [LARGE SCALE GENOMIC DNA]</scope>
    <source>
        <strain evidence="1 2">JCM 30547</strain>
    </source>
</reference>
<dbReference type="Proteomes" id="UP000295075">
    <property type="component" value="Unassembled WGS sequence"/>
</dbReference>
<evidence type="ECO:0000313" key="2">
    <source>
        <dbReference type="Proteomes" id="UP000295075"/>
    </source>
</evidence>
<organism evidence="1 2">
    <name type="scientific">Kribbella albertanoniae</name>
    <dbReference type="NCBI Taxonomy" id="1266829"/>
    <lineage>
        <taxon>Bacteria</taxon>
        <taxon>Bacillati</taxon>
        <taxon>Actinomycetota</taxon>
        <taxon>Actinomycetes</taxon>
        <taxon>Propionibacteriales</taxon>
        <taxon>Kribbellaceae</taxon>
        <taxon>Kribbella</taxon>
    </lineage>
</organism>
<evidence type="ECO:0008006" key="3">
    <source>
        <dbReference type="Google" id="ProtNLM"/>
    </source>
</evidence>
<keyword evidence="2" id="KW-1185">Reference proteome</keyword>
<dbReference type="OrthoDB" id="4084402at2"/>
<dbReference type="EMBL" id="SMKA01000001">
    <property type="protein sequence ID" value="TDC35880.1"/>
    <property type="molecule type" value="Genomic_DNA"/>
</dbReference>
<dbReference type="Pfam" id="PF08843">
    <property type="entry name" value="AbiEii"/>
    <property type="match status" value="1"/>
</dbReference>
<protein>
    <recommendedName>
        <fullName evidence="3">Nucleotidyl transferase AbiEii/AbiGii toxin family protein</fullName>
    </recommendedName>
</protein>
<dbReference type="InterPro" id="IPR014942">
    <property type="entry name" value="AbiEii"/>
</dbReference>
<gene>
    <name evidence="1" type="ORF">E1261_00715</name>
</gene>
<dbReference type="RefSeq" id="WP_132400049.1">
    <property type="nucleotide sequence ID" value="NZ_SMKA01000001.1"/>
</dbReference>
<name>A0A4R4QJN4_9ACTN</name>
<dbReference type="AlphaFoldDB" id="A0A4R4QJN4"/>
<sequence length="325" mass="35633">MAENESYADWRSLELAIKDAAKKAAQQAGPGVSAATVDAKIRQARFDRFLSRVFAHGEQSEWLLKGGMSMLARVPRSRTTKDVDLAAQQAPDLAEAERALTELVDVELGDHLTFRLIRSTPTGLGDNQPGVATRRYVFACIDVDHDNQIDTIVVDVVVGPPPIGQPEVIEPANRLHLRRPLVTHPYRLYPAADQIADKVCATMDTNYPGGKHSSRVKDLVDLVVLAHTQTVDLRELQLAITAKQNLSNIEPFAHFDIPADWPRTYPKTAKGVPIAESFTAKTAAELVAAFIDPTLEKNANNATWNPQYLTWSPARTDSGSAPGKE</sequence>
<proteinExistence type="predicted"/>